<feature type="non-terminal residue" evidence="1">
    <location>
        <position position="99"/>
    </location>
</feature>
<reference evidence="1" key="1">
    <citation type="journal article" date="2014" name="Front. Microbiol.">
        <title>High frequency of phylogenetically diverse reductive dehalogenase-homologous genes in deep subseafloor sedimentary metagenomes.</title>
        <authorList>
            <person name="Kawai M."/>
            <person name="Futagami T."/>
            <person name="Toyoda A."/>
            <person name="Takaki Y."/>
            <person name="Nishi S."/>
            <person name="Hori S."/>
            <person name="Arai W."/>
            <person name="Tsubouchi T."/>
            <person name="Morono Y."/>
            <person name="Uchiyama I."/>
            <person name="Ito T."/>
            <person name="Fujiyama A."/>
            <person name="Inagaki F."/>
            <person name="Takami H."/>
        </authorList>
    </citation>
    <scope>NUCLEOTIDE SEQUENCE</scope>
    <source>
        <strain evidence="1">Expedition CK06-06</strain>
    </source>
</reference>
<evidence type="ECO:0000313" key="1">
    <source>
        <dbReference type="EMBL" id="GAJ14761.1"/>
    </source>
</evidence>
<accession>X1VI91</accession>
<protein>
    <submittedName>
        <fullName evidence="1">Uncharacterized protein</fullName>
    </submittedName>
</protein>
<dbReference type="EMBL" id="BARW01029950">
    <property type="protein sequence ID" value="GAJ14761.1"/>
    <property type="molecule type" value="Genomic_DNA"/>
</dbReference>
<name>X1VI91_9ZZZZ</name>
<sequence>MLDPKEERQYKRLRKLGQELHIMLPEAFWTFEVFDRNGKLIQRHRQRSHSWVRNAYNHSFSELAAKNASDSTFGAGKLNIKDPDGLVKYGAYPITLRYD</sequence>
<organism evidence="1">
    <name type="scientific">marine sediment metagenome</name>
    <dbReference type="NCBI Taxonomy" id="412755"/>
    <lineage>
        <taxon>unclassified sequences</taxon>
        <taxon>metagenomes</taxon>
        <taxon>ecological metagenomes</taxon>
    </lineage>
</organism>
<comment type="caution">
    <text evidence="1">The sequence shown here is derived from an EMBL/GenBank/DDBJ whole genome shotgun (WGS) entry which is preliminary data.</text>
</comment>
<dbReference type="AlphaFoldDB" id="X1VI91"/>
<gene>
    <name evidence="1" type="ORF">S12H4_48004</name>
</gene>
<proteinExistence type="predicted"/>